<accession>A0A6B9FM32</accession>
<evidence type="ECO:0000313" key="6">
    <source>
        <dbReference type="EMBL" id="QGY03603.1"/>
    </source>
</evidence>
<proteinExistence type="predicted"/>
<dbReference type="EMBL" id="CP043538">
    <property type="protein sequence ID" value="QGY03603.1"/>
    <property type="molecule type" value="Genomic_DNA"/>
</dbReference>
<feature type="transmembrane region" description="Helical" evidence="5">
    <location>
        <begin position="43"/>
        <end position="64"/>
    </location>
</feature>
<keyword evidence="1" id="KW-1003">Cell membrane</keyword>
<evidence type="ECO:0000256" key="3">
    <source>
        <dbReference type="ARBA" id="ARBA00022989"/>
    </source>
</evidence>
<keyword evidence="4 5" id="KW-0472">Membrane</keyword>
<gene>
    <name evidence="6" type="ORF">MMSR116_18200</name>
</gene>
<dbReference type="OrthoDB" id="7021192at2"/>
<dbReference type="KEGG" id="mmes:MMSR116_18200"/>
<protein>
    <submittedName>
        <fullName evidence="6">DUF1656 domain-containing protein</fullName>
    </submittedName>
</protein>
<organism evidence="6 7">
    <name type="scientific">Methylobacterium mesophilicum SR1.6/6</name>
    <dbReference type="NCBI Taxonomy" id="908290"/>
    <lineage>
        <taxon>Bacteria</taxon>
        <taxon>Pseudomonadati</taxon>
        <taxon>Pseudomonadota</taxon>
        <taxon>Alphaproteobacteria</taxon>
        <taxon>Hyphomicrobiales</taxon>
        <taxon>Methylobacteriaceae</taxon>
        <taxon>Methylobacterium</taxon>
    </lineage>
</organism>
<dbReference type="RefSeq" id="WP_158168952.1">
    <property type="nucleotide sequence ID" value="NZ_CP043538.1"/>
</dbReference>
<keyword evidence="3 5" id="KW-1133">Transmembrane helix</keyword>
<dbReference type="AlphaFoldDB" id="A0A6B9FM32"/>
<evidence type="ECO:0000256" key="1">
    <source>
        <dbReference type="ARBA" id="ARBA00022475"/>
    </source>
</evidence>
<evidence type="ECO:0000313" key="7">
    <source>
        <dbReference type="Proteomes" id="UP000012488"/>
    </source>
</evidence>
<evidence type="ECO:0000256" key="2">
    <source>
        <dbReference type="ARBA" id="ARBA00022692"/>
    </source>
</evidence>
<name>A0A6B9FM32_9HYPH</name>
<reference evidence="6 7" key="2">
    <citation type="journal article" date="2013" name="Genome Announc.">
        <title>Draft Genome Sequence of Methylobacterium mesophilicum Strain SR1.6/6, Isolated from Citrus sinensis.</title>
        <authorList>
            <person name="Marinho Almeida D."/>
            <person name="Dini-Andreote F."/>
            <person name="Camargo Neves A.A."/>
            <person name="Juca Ramos R.T."/>
            <person name="Andreote F.D."/>
            <person name="Carneiro A.R."/>
            <person name="Oliveira de Souza Lima A."/>
            <person name="Caracciolo Gomes de Sa P.H."/>
            <person name="Ribeiro Barbosa M.S."/>
            <person name="Araujo W.L."/>
            <person name="Silva A."/>
        </authorList>
    </citation>
    <scope>NUCLEOTIDE SEQUENCE [LARGE SCALE GENOMIC DNA]</scope>
    <source>
        <strain evidence="6 7">SR1.6/6</strain>
    </source>
</reference>
<reference evidence="6 7" key="1">
    <citation type="journal article" date="2012" name="Genet. Mol. Biol.">
        <title>Analysis of 16S rRNA and mxaF genes revealing insights into Methylobacterium niche-specific plant association.</title>
        <authorList>
            <person name="Dourado M.N."/>
            <person name="Andreote F.D."/>
            <person name="Dini-Andreote F."/>
            <person name="Conti R."/>
            <person name="Araujo J.M."/>
            <person name="Araujo W.L."/>
        </authorList>
    </citation>
    <scope>NUCLEOTIDE SEQUENCE [LARGE SCALE GENOMIC DNA]</scope>
    <source>
        <strain evidence="6 7">SR1.6/6</strain>
    </source>
</reference>
<dbReference type="InterPro" id="IPR012451">
    <property type="entry name" value="DUF1656"/>
</dbReference>
<evidence type="ECO:0000256" key="4">
    <source>
        <dbReference type="ARBA" id="ARBA00023136"/>
    </source>
</evidence>
<feature type="transmembrane region" description="Helical" evidence="5">
    <location>
        <begin position="12"/>
        <end position="31"/>
    </location>
</feature>
<evidence type="ECO:0000256" key="5">
    <source>
        <dbReference type="SAM" id="Phobius"/>
    </source>
</evidence>
<dbReference type="Proteomes" id="UP000012488">
    <property type="component" value="Chromosome"/>
</dbReference>
<keyword evidence="2 5" id="KW-0812">Transmembrane</keyword>
<dbReference type="Pfam" id="PF07869">
    <property type="entry name" value="DUF1656"/>
    <property type="match status" value="1"/>
</dbReference>
<sequence length="68" mass="7501">MRFADLDLLGIYVAPIVPLMIAAALVLFVGLRLVERFGSMPRVWHPALFHVALYVVVLSLIVIVKGSL</sequence>